<feature type="non-terminal residue" evidence="2">
    <location>
        <position position="1"/>
    </location>
</feature>
<keyword evidence="3" id="KW-1185">Reference proteome</keyword>
<gene>
    <name evidence="2" type="ORF">GBAR_LOCUS13765</name>
</gene>
<evidence type="ECO:0000313" key="2">
    <source>
        <dbReference type="EMBL" id="CAI8023593.1"/>
    </source>
</evidence>
<organism evidence="2 3">
    <name type="scientific">Geodia barretti</name>
    <name type="common">Barrett's horny sponge</name>
    <dbReference type="NCBI Taxonomy" id="519541"/>
    <lineage>
        <taxon>Eukaryota</taxon>
        <taxon>Metazoa</taxon>
        <taxon>Porifera</taxon>
        <taxon>Demospongiae</taxon>
        <taxon>Heteroscleromorpha</taxon>
        <taxon>Tetractinellida</taxon>
        <taxon>Astrophorina</taxon>
        <taxon>Geodiidae</taxon>
        <taxon>Geodia</taxon>
    </lineage>
</organism>
<proteinExistence type="predicted"/>
<feature type="transmembrane region" description="Helical" evidence="1">
    <location>
        <begin position="30"/>
        <end position="51"/>
    </location>
</feature>
<keyword evidence="1" id="KW-0812">Transmembrane</keyword>
<dbReference type="EMBL" id="CASHTH010002015">
    <property type="protein sequence ID" value="CAI8023593.1"/>
    <property type="molecule type" value="Genomic_DNA"/>
</dbReference>
<sequence>FRGAPCRCGEHCGCTVSLQSPPLLTVLSDFRFLVLCFCFCSFLVNVFVYNYTLMPFLFFFFTSHTIPIIYCKNVNSMHCANVASRWRIL</sequence>
<dbReference type="AlphaFoldDB" id="A0AA35S525"/>
<name>A0AA35S525_GEOBA</name>
<accession>A0AA35S525</accession>
<keyword evidence="1" id="KW-1133">Transmembrane helix</keyword>
<protein>
    <submittedName>
        <fullName evidence="2">Uncharacterized protein</fullName>
    </submittedName>
</protein>
<comment type="caution">
    <text evidence="2">The sequence shown here is derived from an EMBL/GenBank/DDBJ whole genome shotgun (WGS) entry which is preliminary data.</text>
</comment>
<evidence type="ECO:0000313" key="3">
    <source>
        <dbReference type="Proteomes" id="UP001174909"/>
    </source>
</evidence>
<keyword evidence="1" id="KW-0472">Membrane</keyword>
<reference evidence="2" key="1">
    <citation type="submission" date="2023-03" db="EMBL/GenBank/DDBJ databases">
        <authorList>
            <person name="Steffen K."/>
            <person name="Cardenas P."/>
        </authorList>
    </citation>
    <scope>NUCLEOTIDE SEQUENCE</scope>
</reference>
<dbReference type="Proteomes" id="UP001174909">
    <property type="component" value="Unassembled WGS sequence"/>
</dbReference>
<evidence type="ECO:0000256" key="1">
    <source>
        <dbReference type="SAM" id="Phobius"/>
    </source>
</evidence>